<dbReference type="InterPro" id="IPR036069">
    <property type="entry name" value="DUF34/NIF3_sf"/>
</dbReference>
<dbReference type="AlphaFoldDB" id="A0A6G7PX11"/>
<dbReference type="Gene3D" id="3.40.1390.30">
    <property type="entry name" value="NIF3 (NGG1p interacting factor 3)-like"/>
    <property type="match status" value="2"/>
</dbReference>
<evidence type="ECO:0000256" key="2">
    <source>
        <dbReference type="ARBA" id="ARBA00011643"/>
    </source>
</evidence>
<dbReference type="InterPro" id="IPR017221">
    <property type="entry name" value="DUF34/NIF3_bac"/>
</dbReference>
<comment type="subunit">
    <text evidence="2">Homohexamer.</text>
</comment>
<dbReference type="KEGG" id="tav:G4V39_06790"/>
<keyword evidence="4 5" id="KW-0479">Metal-binding</keyword>
<dbReference type="NCBIfam" id="TIGR00486">
    <property type="entry name" value="YbgI_SA1388"/>
    <property type="match status" value="1"/>
</dbReference>
<proteinExistence type="inferred from homology"/>
<feature type="binding site" evidence="6">
    <location>
        <position position="67"/>
    </location>
    <ligand>
        <name>a divalent metal cation</name>
        <dbReference type="ChEBI" id="CHEBI:60240"/>
        <label>1</label>
    </ligand>
</feature>
<accession>A0A6G7PX11</accession>
<feature type="binding site" evidence="6">
    <location>
        <position position="105"/>
    </location>
    <ligand>
        <name>a divalent metal cation</name>
        <dbReference type="ChEBI" id="CHEBI:60240"/>
        <label>1</label>
    </ligand>
</feature>
<keyword evidence="8" id="KW-1185">Reference proteome</keyword>
<protein>
    <recommendedName>
        <fullName evidence="3 5">GTP cyclohydrolase 1 type 2 homolog</fullName>
    </recommendedName>
</protein>
<evidence type="ECO:0000256" key="4">
    <source>
        <dbReference type="ARBA" id="ARBA00022723"/>
    </source>
</evidence>
<dbReference type="PIRSF" id="PIRSF037489">
    <property type="entry name" value="UCP037489_NIF3_YqfO"/>
    <property type="match status" value="1"/>
</dbReference>
<dbReference type="FunFam" id="3.40.1390.30:FF:000001">
    <property type="entry name" value="GTP cyclohydrolase 1 type 2"/>
    <property type="match status" value="1"/>
</dbReference>
<organism evidence="7 8">
    <name type="scientific">Thermosulfuriphilus ammonigenes</name>
    <dbReference type="NCBI Taxonomy" id="1936021"/>
    <lineage>
        <taxon>Bacteria</taxon>
        <taxon>Pseudomonadati</taxon>
        <taxon>Thermodesulfobacteriota</taxon>
        <taxon>Thermodesulfobacteria</taxon>
        <taxon>Thermodesulfobacteriales</taxon>
        <taxon>Thermodesulfobacteriaceae</taxon>
        <taxon>Thermosulfuriphilus</taxon>
    </lineage>
</organism>
<dbReference type="GO" id="GO:0046872">
    <property type="term" value="F:metal ion binding"/>
    <property type="evidence" value="ECO:0007669"/>
    <property type="project" value="UniProtKB-UniRule"/>
</dbReference>
<gene>
    <name evidence="7" type="ORF">G4V39_06790</name>
</gene>
<evidence type="ECO:0000313" key="8">
    <source>
        <dbReference type="Proteomes" id="UP000502179"/>
    </source>
</evidence>
<evidence type="ECO:0000256" key="5">
    <source>
        <dbReference type="PIRNR" id="PIRNR037489"/>
    </source>
</evidence>
<dbReference type="Proteomes" id="UP000502179">
    <property type="component" value="Chromosome"/>
</dbReference>
<dbReference type="Pfam" id="PF01784">
    <property type="entry name" value="DUF34_NIF3"/>
    <property type="match status" value="1"/>
</dbReference>
<evidence type="ECO:0000256" key="6">
    <source>
        <dbReference type="PIRSR" id="PIRSR602678-1"/>
    </source>
</evidence>
<name>A0A6G7PX11_9BACT</name>
<feature type="binding site" evidence="6">
    <location>
        <position position="66"/>
    </location>
    <ligand>
        <name>a divalent metal cation</name>
        <dbReference type="ChEBI" id="CHEBI:60240"/>
        <label>1</label>
    </ligand>
</feature>
<evidence type="ECO:0000256" key="3">
    <source>
        <dbReference type="ARBA" id="ARBA00022112"/>
    </source>
</evidence>
<dbReference type="InterPro" id="IPR002678">
    <property type="entry name" value="DUF34/NIF3"/>
</dbReference>
<dbReference type="EMBL" id="CP048877">
    <property type="protein sequence ID" value="QIJ71988.1"/>
    <property type="molecule type" value="Genomic_DNA"/>
</dbReference>
<dbReference type="SUPFAM" id="SSF102705">
    <property type="entry name" value="NIF3 (NGG1p interacting factor 3)-like"/>
    <property type="match status" value="1"/>
</dbReference>
<dbReference type="RefSeq" id="WP_166032205.1">
    <property type="nucleotide sequence ID" value="NZ_CP048877.1"/>
</dbReference>
<reference evidence="7 8" key="1">
    <citation type="submission" date="2020-02" db="EMBL/GenBank/DDBJ databases">
        <title>Genome analysis of Thermosulfuriphilus ammonigenes ST65T, an anaerobic thermophilic chemolithoautotrophic bacterium isolated from a deep-sea hydrothermal vent.</title>
        <authorList>
            <person name="Slobodkina G."/>
            <person name="Allioux M."/>
            <person name="Merkel A."/>
            <person name="Alain K."/>
            <person name="Jebbar M."/>
            <person name="Slobodkin A."/>
        </authorList>
    </citation>
    <scope>NUCLEOTIDE SEQUENCE [LARGE SCALE GENOMIC DNA]</scope>
    <source>
        <strain evidence="7 8">ST65</strain>
    </source>
</reference>
<feature type="binding site" evidence="6">
    <location>
        <position position="325"/>
    </location>
    <ligand>
        <name>a divalent metal cation</name>
        <dbReference type="ChEBI" id="CHEBI:60240"/>
        <label>1</label>
    </ligand>
</feature>
<evidence type="ECO:0000313" key="7">
    <source>
        <dbReference type="EMBL" id="QIJ71988.1"/>
    </source>
</evidence>
<dbReference type="GO" id="GO:0005737">
    <property type="term" value="C:cytoplasm"/>
    <property type="evidence" value="ECO:0007669"/>
    <property type="project" value="TreeGrafter"/>
</dbReference>
<sequence>MTLRVGDILELLKELAPFPLAEEWDNVGLQLGDPHKDVRRILVALDPTLENIKQAADQNIDLLITHHPLIFKPLKQINSETPEGRRLTSALLAGLAIISLHTNLDQIPQGVSYALARAMGLENLQVLVPGEKAEACKLVVFIPKGYEEKVKKALFVGLPNEINDPLACSFGVLGEATFTPPEGGGHEALSRAAQWRLEAVVPKAFVPLILETLKRVHPYERPIYDIYPLEAQSSLIGYGYLGELKKETSLEDLISHIFQALEPSGLKVLQARESVRKVAVCGGSGSALVPLAAARGAHCLITGEIKHSDALLARELGLSLIDAGHFETERPVVSLLAAFLREKLAGKDIDILEATWERGPFQYYSREGG</sequence>
<evidence type="ECO:0000256" key="1">
    <source>
        <dbReference type="ARBA" id="ARBA00006964"/>
    </source>
</evidence>
<dbReference type="PANTHER" id="PTHR13799">
    <property type="entry name" value="NGG1 INTERACTING FACTOR 3"/>
    <property type="match status" value="1"/>
</dbReference>
<comment type="similarity">
    <text evidence="1 5">Belongs to the GTP cyclohydrolase I type 2/NIF3 family.</text>
</comment>
<dbReference type="PANTHER" id="PTHR13799:SF14">
    <property type="entry name" value="GTP CYCLOHYDROLASE 1 TYPE 2 HOMOLOG"/>
    <property type="match status" value="1"/>
</dbReference>
<feature type="binding site" evidence="6">
    <location>
        <position position="329"/>
    </location>
    <ligand>
        <name>a divalent metal cation</name>
        <dbReference type="ChEBI" id="CHEBI:60240"/>
        <label>1</label>
    </ligand>
</feature>